<sequence>MRKINFILFILCHSLFSQNTVNYTNSNEIFANPERGFQKYSITDANYATTANYSNISINELNGWYSGPDKVSVIFRYFLLEDFLNTNINATYLSNMQLDFDRIRTTGLKCIIRFSYSNEQGTGVQQANKALILAHLNQLAPIINTNKDIIISHQAGFIGTWGEWYYTNATEFGTDGNITPTQWLNRKEVVDAMLTATPVSIPIQLRYATLKKIMYGNTPLTASTAYQNTAIARIGFFNDAFLNDYGDQGTYEVSSQYQNPVGTSDYIYISNETKYLPMSGETNGLNPPRTDGANAVLELENTNWSFLNRDYFEQNITNWTNSNHIDDIKRKLGYRFVLNNSIFDLQGTNLSVQINLINEGYARIFKERKVYLVLKNNTTSQQTSFLINTDCRTWENTINLSEIIDVSSLPMGDYSSFLFLPDSENSLATNPKYAIRFANDGIWEASSGMNNLSQTVSLGSLSTSSFENFDVTIYPNPATSSITINSKERISKMQLFNHLGQKVFIKASGSVIDISFLPTGIYFLHLETSSGKVVKKIKKE</sequence>
<comment type="caution">
    <text evidence="5">The sequence shown here is derived from an EMBL/GenBank/DDBJ whole genome shotgun (WGS) entry which is preliminary data.</text>
</comment>
<protein>
    <submittedName>
        <fullName evidence="5">DUF4832 domain-containing protein</fullName>
    </submittedName>
</protein>
<keyword evidence="1" id="KW-0732">Signal</keyword>
<reference evidence="5 6" key="2">
    <citation type="submission" date="2020-02" db="EMBL/GenBank/DDBJ databases">
        <title>Flavobacterium profundi sp. nov., isolated from a deep-sea seamount.</title>
        <authorList>
            <person name="Zhang D.-C."/>
        </authorList>
    </citation>
    <scope>NUCLEOTIDE SEQUENCE [LARGE SCALE GENOMIC DNA]</scope>
    <source>
        <strain evidence="5 6">EC11</strain>
    </source>
</reference>
<organism evidence="5 6">
    <name type="scientific">Flavobacterium jejuense</name>
    <dbReference type="NCBI Taxonomy" id="1544455"/>
    <lineage>
        <taxon>Bacteria</taxon>
        <taxon>Pseudomonadati</taxon>
        <taxon>Bacteroidota</taxon>
        <taxon>Flavobacteriia</taxon>
        <taxon>Flavobacteriales</taxon>
        <taxon>Flavobacteriaceae</taxon>
        <taxon>Flavobacterium</taxon>
    </lineage>
</organism>
<accession>A0ABX0IWV4</accession>
<dbReference type="RefSeq" id="WP_140964547.1">
    <property type="nucleotide sequence ID" value="NZ_VEVQ02000021.1"/>
</dbReference>
<proteinExistence type="predicted"/>
<dbReference type="EMBL" id="VEVQ02000021">
    <property type="protein sequence ID" value="NHN28041.1"/>
    <property type="molecule type" value="Genomic_DNA"/>
</dbReference>
<evidence type="ECO:0000259" key="3">
    <source>
        <dbReference type="Pfam" id="PF16173"/>
    </source>
</evidence>
<evidence type="ECO:0000313" key="6">
    <source>
        <dbReference type="Proteomes" id="UP000817854"/>
    </source>
</evidence>
<evidence type="ECO:0000256" key="1">
    <source>
        <dbReference type="ARBA" id="ARBA00022729"/>
    </source>
</evidence>
<evidence type="ECO:0000313" key="5">
    <source>
        <dbReference type="EMBL" id="NHN28041.1"/>
    </source>
</evidence>
<reference evidence="6" key="1">
    <citation type="submission" date="2019-05" db="EMBL/GenBank/DDBJ databases">
        <title>Flavobacterium profundi sp. nov., isolated from a deep-sea seamount.</title>
        <authorList>
            <person name="Zhang D.-C."/>
        </authorList>
    </citation>
    <scope>NUCLEOTIDE SEQUENCE [LARGE SCALE GENOMIC DNA]</scope>
    <source>
        <strain evidence="6">EC11</strain>
    </source>
</reference>
<evidence type="ECO:0000259" key="4">
    <source>
        <dbReference type="Pfam" id="PF18962"/>
    </source>
</evidence>
<dbReference type="Proteomes" id="UP000817854">
    <property type="component" value="Unassembled WGS sequence"/>
</dbReference>
<gene>
    <name evidence="5" type="ORF">FIA58_020375</name>
</gene>
<dbReference type="InterPro" id="IPR032267">
    <property type="entry name" value="DUF4832"/>
</dbReference>
<dbReference type="Pfam" id="PF18962">
    <property type="entry name" value="Por_Secre_tail"/>
    <property type="match status" value="1"/>
</dbReference>
<name>A0ABX0IWV4_9FLAO</name>
<feature type="domain" description="DUF4874" evidence="3">
    <location>
        <begin position="32"/>
        <end position="208"/>
    </location>
</feature>
<keyword evidence="6" id="KW-1185">Reference proteome</keyword>
<dbReference type="Pfam" id="PF16116">
    <property type="entry name" value="DUF4832"/>
    <property type="match status" value="1"/>
</dbReference>
<feature type="domain" description="DUF4832" evidence="2">
    <location>
        <begin position="233"/>
        <end position="439"/>
    </location>
</feature>
<dbReference type="Pfam" id="PF16173">
    <property type="entry name" value="DUF4874"/>
    <property type="match status" value="1"/>
</dbReference>
<dbReference type="InterPro" id="IPR032379">
    <property type="entry name" value="DUF4874"/>
</dbReference>
<dbReference type="NCBIfam" id="TIGR04183">
    <property type="entry name" value="Por_Secre_tail"/>
    <property type="match status" value="1"/>
</dbReference>
<dbReference type="InterPro" id="IPR026444">
    <property type="entry name" value="Secre_tail"/>
</dbReference>
<feature type="domain" description="Secretion system C-terminal sorting" evidence="4">
    <location>
        <begin position="473"/>
        <end position="537"/>
    </location>
</feature>
<evidence type="ECO:0000259" key="2">
    <source>
        <dbReference type="Pfam" id="PF16116"/>
    </source>
</evidence>